<evidence type="ECO:0000256" key="4">
    <source>
        <dbReference type="SAM" id="MobiDB-lite"/>
    </source>
</evidence>
<keyword evidence="7" id="KW-1185">Reference proteome</keyword>
<feature type="region of interest" description="Disordered" evidence="4">
    <location>
        <begin position="153"/>
        <end position="195"/>
    </location>
</feature>
<organism evidence="6 7">
    <name type="scientific">Anisodus tanguticus</name>
    <dbReference type="NCBI Taxonomy" id="243964"/>
    <lineage>
        <taxon>Eukaryota</taxon>
        <taxon>Viridiplantae</taxon>
        <taxon>Streptophyta</taxon>
        <taxon>Embryophyta</taxon>
        <taxon>Tracheophyta</taxon>
        <taxon>Spermatophyta</taxon>
        <taxon>Magnoliopsida</taxon>
        <taxon>eudicotyledons</taxon>
        <taxon>Gunneridae</taxon>
        <taxon>Pentapetalae</taxon>
        <taxon>asterids</taxon>
        <taxon>lamiids</taxon>
        <taxon>Solanales</taxon>
        <taxon>Solanaceae</taxon>
        <taxon>Solanoideae</taxon>
        <taxon>Hyoscyameae</taxon>
        <taxon>Anisodus</taxon>
    </lineage>
</organism>
<evidence type="ECO:0000313" key="7">
    <source>
        <dbReference type="Proteomes" id="UP001291623"/>
    </source>
</evidence>
<accession>A0AAE1URA5</accession>
<dbReference type="PANTHER" id="PTHR23354:SF106">
    <property type="entry name" value="TLD DOMAIN-CONTAINING PROTEIN 2-LIKE ISOFORM X1"/>
    <property type="match status" value="1"/>
</dbReference>
<proteinExistence type="predicted"/>
<dbReference type="Proteomes" id="UP001291623">
    <property type="component" value="Unassembled WGS sequence"/>
</dbReference>
<comment type="caution">
    <text evidence="6">The sequence shown here is derived from an EMBL/GenBank/DDBJ whole genome shotgun (WGS) entry which is preliminary data.</text>
</comment>
<feature type="compositionally biased region" description="Basic and acidic residues" evidence="4">
    <location>
        <begin position="165"/>
        <end position="179"/>
    </location>
</feature>
<dbReference type="GO" id="GO:0006952">
    <property type="term" value="P:defense response"/>
    <property type="evidence" value="ECO:0007669"/>
    <property type="project" value="UniProtKB-KW"/>
</dbReference>
<dbReference type="Pfam" id="PF18052">
    <property type="entry name" value="Rx_N"/>
    <property type="match status" value="1"/>
</dbReference>
<feature type="domain" description="TLDc" evidence="5">
    <location>
        <begin position="215"/>
        <end position="378"/>
    </location>
</feature>
<dbReference type="Pfam" id="PF07534">
    <property type="entry name" value="TLD"/>
    <property type="match status" value="1"/>
</dbReference>
<evidence type="ECO:0000256" key="2">
    <source>
        <dbReference type="ARBA" id="ARBA00022741"/>
    </source>
</evidence>
<dbReference type="InterPro" id="IPR006571">
    <property type="entry name" value="TLDc_dom"/>
</dbReference>
<keyword evidence="3" id="KW-0611">Plant defense</keyword>
<feature type="compositionally biased region" description="Polar residues" evidence="4">
    <location>
        <begin position="180"/>
        <end position="192"/>
    </location>
</feature>
<dbReference type="EMBL" id="JAVYJV010000022">
    <property type="protein sequence ID" value="KAK4341648.1"/>
    <property type="molecule type" value="Genomic_DNA"/>
</dbReference>
<gene>
    <name evidence="6" type="ORF">RND71_040149</name>
</gene>
<keyword evidence="2" id="KW-0547">Nucleotide-binding</keyword>
<reference evidence="6" key="1">
    <citation type="submission" date="2023-12" db="EMBL/GenBank/DDBJ databases">
        <title>Genome assembly of Anisodus tanguticus.</title>
        <authorList>
            <person name="Wang Y.-J."/>
        </authorList>
    </citation>
    <scope>NUCLEOTIDE SEQUENCE</scope>
    <source>
        <strain evidence="6">KB-2021</strain>
        <tissue evidence="6">Leaf</tissue>
    </source>
</reference>
<evidence type="ECO:0000259" key="5">
    <source>
        <dbReference type="PROSITE" id="PS51886"/>
    </source>
</evidence>
<protein>
    <recommendedName>
        <fullName evidence="5">TLDc domain-containing protein</fullName>
    </recommendedName>
</protein>
<dbReference type="SMART" id="SM00584">
    <property type="entry name" value="TLDc"/>
    <property type="match status" value="1"/>
</dbReference>
<dbReference type="InterPro" id="IPR041118">
    <property type="entry name" value="Rx_N"/>
</dbReference>
<evidence type="ECO:0000313" key="6">
    <source>
        <dbReference type="EMBL" id="KAK4341648.1"/>
    </source>
</evidence>
<dbReference type="Gene3D" id="1.20.5.4130">
    <property type="match status" value="1"/>
</dbReference>
<dbReference type="PROSITE" id="PS51886">
    <property type="entry name" value="TLDC"/>
    <property type="match status" value="1"/>
</dbReference>
<dbReference type="PANTHER" id="PTHR23354">
    <property type="entry name" value="NUCLEOLAR PROTEIN 7/ESTROGEN RECEPTOR COACTIVATOR-RELATED"/>
    <property type="match status" value="1"/>
</dbReference>
<name>A0AAE1URA5_9SOLA</name>
<evidence type="ECO:0000256" key="1">
    <source>
        <dbReference type="ARBA" id="ARBA00022737"/>
    </source>
</evidence>
<keyword evidence="1" id="KW-0677">Repeat</keyword>
<dbReference type="AlphaFoldDB" id="A0AAE1URA5"/>
<sequence length="402" mass="44135">MAEILYKLVAEILKNLSSLAAQQVGSIFGLNDELHKLSITISSIQAVLIDAEERQGSSYEGDDLLDDFSTDVTYQKLVNKVLDLGKERAMHAVKDTVSEKLSRLFSASPSKSVDQQPQVRPYTEGKSITSIFSFLLPSTYFVNIRDRREVKPLQKGENGSIRSSICEKKETVNTDKDNGEPNSAGSIASGSGTFEDAPDRHSFDQSMAYLTTDSVFITPHLYDFFQSSLPNIVKGCQWVLLYSTARHGISLRTLIRKSADISGPCLLITGDKKGAVFGGLLDAPLRPTAKRKYQGTNQTFVFTTLYGEPRLFRPTGANRFFFLCLNDILALGGGGNFALLLDGELLSGSSGPCETFGNSFLAHDQEFELKNVEEVMGSSRGNSVLLKCELWGFAHASRHLTV</sequence>
<evidence type="ECO:0000256" key="3">
    <source>
        <dbReference type="ARBA" id="ARBA00022821"/>
    </source>
</evidence>
<dbReference type="GO" id="GO:0000166">
    <property type="term" value="F:nucleotide binding"/>
    <property type="evidence" value="ECO:0007669"/>
    <property type="project" value="UniProtKB-KW"/>
</dbReference>